<dbReference type="Pfam" id="PF01724">
    <property type="entry name" value="DUF29"/>
    <property type="match status" value="1"/>
</dbReference>
<dbReference type="AlphaFoldDB" id="A8YM51"/>
<name>A8YM51_MICA7</name>
<dbReference type="EMBL" id="AM778957">
    <property type="protein sequence ID" value="CAO91270.1"/>
    <property type="molecule type" value="Genomic_DNA"/>
</dbReference>
<organism evidence="1">
    <name type="scientific">Microcystis aeruginosa (strain PCC 7806)</name>
    <dbReference type="NCBI Taxonomy" id="267872"/>
    <lineage>
        <taxon>Bacteria</taxon>
        <taxon>Bacillati</taxon>
        <taxon>Cyanobacteriota</taxon>
        <taxon>Cyanophyceae</taxon>
        <taxon>Oscillatoriophycideae</taxon>
        <taxon>Chroococcales</taxon>
        <taxon>Microcystaceae</taxon>
        <taxon>Microcystis</taxon>
    </lineage>
</organism>
<gene>
    <name evidence="1" type="ORF">IPF_3890</name>
</gene>
<evidence type="ECO:0008006" key="2">
    <source>
        <dbReference type="Google" id="ProtNLM"/>
    </source>
</evidence>
<reference evidence="1" key="1">
    <citation type="submission" date="2007-08" db="EMBL/GenBank/DDBJ databases">
        <authorList>
            <person name="Frangeul L."/>
        </authorList>
    </citation>
    <scope>NUCLEOTIDE SEQUENCE</scope>
    <source>
        <strain evidence="1">PCC 7806</strain>
    </source>
</reference>
<sequence>MNWRIMEKNLYKKDYYPWIDKTIFLLENHQFSELDLENLIEEIKSISISQQKALKSNLSVILWHLLKYLQEPEKQTRSWALNLFEHRERIEEDLENSPSLKSFLTEENFKKCYNKARKKAAIETGINLDKFPNDCPFTLAEALDFEFIPNQTI</sequence>
<evidence type="ECO:0000313" key="1">
    <source>
        <dbReference type="EMBL" id="CAO91270.1"/>
    </source>
</evidence>
<dbReference type="Gene3D" id="1.20.1220.20">
    <property type="entry name" value="Uncharcterised protein PF01724"/>
    <property type="match status" value="1"/>
</dbReference>
<accession>A8YM51</accession>
<proteinExistence type="predicted"/>
<dbReference type="PANTHER" id="PTHR34235:SF3">
    <property type="entry name" value="SLR1203 PROTEIN"/>
    <property type="match status" value="1"/>
</dbReference>
<protein>
    <recommendedName>
        <fullName evidence="2">DUF29 domain-containing protein</fullName>
    </recommendedName>
</protein>
<dbReference type="PANTHER" id="PTHR34235">
    <property type="entry name" value="SLR1203 PROTEIN-RELATED"/>
    <property type="match status" value="1"/>
</dbReference>
<dbReference type="InterPro" id="IPR002636">
    <property type="entry name" value="DUF29"/>
</dbReference>